<dbReference type="Proteomes" id="UP000543030">
    <property type="component" value="Unassembled WGS sequence"/>
</dbReference>
<dbReference type="AlphaFoldDB" id="A0A840RAY4"/>
<sequence length="39" mass="4445">MLRYKLMLQKQTFKAGIYLFQPLVVRGLLTPTGKCDCIG</sequence>
<gene>
    <name evidence="1" type="ORF">HNQ50_000293</name>
</gene>
<organism evidence="1 2">
    <name type="scientific">Silvimonas terrae</name>
    <dbReference type="NCBI Taxonomy" id="300266"/>
    <lineage>
        <taxon>Bacteria</taxon>
        <taxon>Pseudomonadati</taxon>
        <taxon>Pseudomonadota</taxon>
        <taxon>Betaproteobacteria</taxon>
        <taxon>Neisseriales</taxon>
        <taxon>Chitinibacteraceae</taxon>
        <taxon>Silvimonas</taxon>
    </lineage>
</organism>
<evidence type="ECO:0000313" key="1">
    <source>
        <dbReference type="EMBL" id="MBB5189583.1"/>
    </source>
</evidence>
<evidence type="ECO:0000313" key="2">
    <source>
        <dbReference type="Proteomes" id="UP000543030"/>
    </source>
</evidence>
<reference evidence="1 2" key="1">
    <citation type="submission" date="2020-08" db="EMBL/GenBank/DDBJ databases">
        <title>Genomic Encyclopedia of Type Strains, Phase IV (KMG-IV): sequencing the most valuable type-strain genomes for metagenomic binning, comparative biology and taxonomic classification.</title>
        <authorList>
            <person name="Goeker M."/>
        </authorList>
    </citation>
    <scope>NUCLEOTIDE SEQUENCE [LARGE SCALE GENOMIC DNA]</scope>
    <source>
        <strain evidence="1 2">DSM 18233</strain>
    </source>
</reference>
<accession>A0A840RAY4</accession>
<protein>
    <submittedName>
        <fullName evidence="1">Uncharacterized protein</fullName>
    </submittedName>
</protein>
<dbReference type="EMBL" id="JACHHN010000001">
    <property type="protein sequence ID" value="MBB5189583.1"/>
    <property type="molecule type" value="Genomic_DNA"/>
</dbReference>
<proteinExistence type="predicted"/>
<name>A0A840RAY4_9NEIS</name>
<keyword evidence="2" id="KW-1185">Reference proteome</keyword>
<comment type="caution">
    <text evidence="1">The sequence shown here is derived from an EMBL/GenBank/DDBJ whole genome shotgun (WGS) entry which is preliminary data.</text>
</comment>